<dbReference type="Pfam" id="PF08240">
    <property type="entry name" value="ADH_N"/>
    <property type="match status" value="1"/>
</dbReference>
<dbReference type="Proteomes" id="UP000776164">
    <property type="component" value="Unassembled WGS sequence"/>
</dbReference>
<dbReference type="EMBL" id="JAFBBU010000001">
    <property type="protein sequence ID" value="MBM7472902.1"/>
    <property type="molecule type" value="Genomic_DNA"/>
</dbReference>
<dbReference type="Gene3D" id="3.40.50.720">
    <property type="entry name" value="NAD(P)-binding Rossmann-like Domain"/>
    <property type="match status" value="1"/>
</dbReference>
<dbReference type="GO" id="GO:0003939">
    <property type="term" value="F:L-iditol 2-dehydrogenase (NAD+) activity"/>
    <property type="evidence" value="ECO:0007669"/>
    <property type="project" value="UniProtKB-EC"/>
</dbReference>
<dbReference type="Pfam" id="PF00107">
    <property type="entry name" value="ADH_zinc_N"/>
    <property type="match status" value="1"/>
</dbReference>
<feature type="domain" description="Enoyl reductase (ER)" evidence="5">
    <location>
        <begin position="3"/>
        <end position="279"/>
    </location>
</feature>
<evidence type="ECO:0000256" key="1">
    <source>
        <dbReference type="ARBA" id="ARBA00001947"/>
    </source>
</evidence>
<evidence type="ECO:0000259" key="5">
    <source>
        <dbReference type="SMART" id="SM00829"/>
    </source>
</evidence>
<dbReference type="SUPFAM" id="SSF50129">
    <property type="entry name" value="GroES-like"/>
    <property type="match status" value="1"/>
</dbReference>
<dbReference type="SMART" id="SM00829">
    <property type="entry name" value="PKS_ER"/>
    <property type="match status" value="1"/>
</dbReference>
<evidence type="ECO:0000256" key="3">
    <source>
        <dbReference type="ARBA" id="ARBA00022833"/>
    </source>
</evidence>
<keyword evidence="3" id="KW-0862">Zinc</keyword>
<dbReference type="InterPro" id="IPR020843">
    <property type="entry name" value="ER"/>
</dbReference>
<keyword evidence="4 6" id="KW-0560">Oxidoreductase</keyword>
<dbReference type="EC" id="1.1.1.1" evidence="6"/>
<dbReference type="PANTHER" id="PTHR43401">
    <property type="entry name" value="L-THREONINE 3-DEHYDROGENASE"/>
    <property type="match status" value="1"/>
</dbReference>
<evidence type="ECO:0000256" key="4">
    <source>
        <dbReference type="ARBA" id="ARBA00023002"/>
    </source>
</evidence>
<gene>
    <name evidence="6" type="ORF">JOE66_002536</name>
</gene>
<keyword evidence="7" id="KW-1185">Reference proteome</keyword>
<dbReference type="InterPro" id="IPR050129">
    <property type="entry name" value="Zn_alcohol_dh"/>
</dbReference>
<dbReference type="PANTHER" id="PTHR43401:SF2">
    <property type="entry name" value="L-THREONINE 3-DEHYDROGENASE"/>
    <property type="match status" value="1"/>
</dbReference>
<evidence type="ECO:0000313" key="6">
    <source>
        <dbReference type="EMBL" id="MBM7472902.1"/>
    </source>
</evidence>
<dbReference type="InterPro" id="IPR011032">
    <property type="entry name" value="GroES-like_sf"/>
</dbReference>
<organism evidence="6 7">
    <name type="scientific">Subtercola frigoramans</name>
    <dbReference type="NCBI Taxonomy" id="120298"/>
    <lineage>
        <taxon>Bacteria</taxon>
        <taxon>Bacillati</taxon>
        <taxon>Actinomycetota</taxon>
        <taxon>Actinomycetes</taxon>
        <taxon>Micrococcales</taxon>
        <taxon>Microbacteriaceae</taxon>
        <taxon>Subtercola</taxon>
    </lineage>
</organism>
<dbReference type="InterPro" id="IPR013149">
    <property type="entry name" value="ADH-like_C"/>
</dbReference>
<reference evidence="6 7" key="1">
    <citation type="submission" date="2021-01" db="EMBL/GenBank/DDBJ databases">
        <title>Sequencing the genomes of 1000 actinobacteria strains.</title>
        <authorList>
            <person name="Klenk H.-P."/>
        </authorList>
    </citation>
    <scope>NUCLEOTIDE SEQUENCE [LARGE SCALE GENOMIC DNA]</scope>
    <source>
        <strain evidence="6 7">DSM 13057</strain>
    </source>
</reference>
<dbReference type="InterPro" id="IPR036291">
    <property type="entry name" value="NAD(P)-bd_dom_sf"/>
</dbReference>
<protein>
    <submittedName>
        <fullName evidence="6">Alcohol dehydrogenase/L-iditol 2-dehydrogenase</fullName>
        <ecNumber evidence="6">1.1.1.1</ecNumber>
        <ecNumber evidence="6">1.1.1.14</ecNumber>
    </submittedName>
</protein>
<dbReference type="Gene3D" id="3.90.180.10">
    <property type="entry name" value="Medium-chain alcohol dehydrogenases, catalytic domain"/>
    <property type="match status" value="1"/>
</dbReference>
<dbReference type="EC" id="1.1.1.14" evidence="6"/>
<name>A0ABS2L719_9MICO</name>
<evidence type="ECO:0000313" key="7">
    <source>
        <dbReference type="Proteomes" id="UP000776164"/>
    </source>
</evidence>
<comment type="cofactor">
    <cofactor evidence="1">
        <name>Zn(2+)</name>
        <dbReference type="ChEBI" id="CHEBI:29105"/>
    </cofactor>
</comment>
<keyword evidence="2" id="KW-0479">Metal-binding</keyword>
<accession>A0ABS2L719</accession>
<dbReference type="SUPFAM" id="SSF51735">
    <property type="entry name" value="NAD(P)-binding Rossmann-fold domains"/>
    <property type="match status" value="1"/>
</dbReference>
<dbReference type="InterPro" id="IPR013154">
    <property type="entry name" value="ADH-like_N"/>
</dbReference>
<sequence length="283" mass="29623">MAGEIVDIGAECGPWRVGDRVVCETNGSVCGKCRMCRTGSPQHCPDLKVFGAHTDGFFAARCIASIETLHSIPTELDFVTASMTEPVAVAYAGVISRGHLELGEHVVVVGAGAIGIFAAQIARAAGAASVTLIGVDRDVPKAPLIASLGLGELVVSGRDNVVEAVKGQTRQLGADLVIDAAGVSAAMQTALDVVAVGGRIVKIGWGPNPFGYSLDPVVAKVVSIVGSRGHGWLDWERVLTLLSSRTIDVDSCISAKYEIGEWETAFRDMESGRNVKSVVLFHD</sequence>
<comment type="caution">
    <text evidence="6">The sequence shown here is derived from an EMBL/GenBank/DDBJ whole genome shotgun (WGS) entry which is preliminary data.</text>
</comment>
<proteinExistence type="predicted"/>
<evidence type="ECO:0000256" key="2">
    <source>
        <dbReference type="ARBA" id="ARBA00022723"/>
    </source>
</evidence>